<dbReference type="Pfam" id="PF00006">
    <property type="entry name" value="ATP-synt_ab"/>
    <property type="match status" value="1"/>
</dbReference>
<dbReference type="CDD" id="cd18115">
    <property type="entry name" value="ATP-synt_F1_beta_N"/>
    <property type="match status" value="1"/>
</dbReference>
<dbReference type="PANTHER" id="PTHR15184:SF71">
    <property type="entry name" value="ATP SYNTHASE SUBUNIT BETA, MITOCHONDRIAL"/>
    <property type="match status" value="1"/>
</dbReference>
<name>A0A506U1R7_9HYPH</name>
<dbReference type="InterPro" id="IPR036121">
    <property type="entry name" value="ATPase_F1/V1/A1_a/bsu_N_sf"/>
</dbReference>
<dbReference type="RefSeq" id="WP_141167776.1">
    <property type="nucleotide sequence ID" value="NZ_VHLH01000029.1"/>
</dbReference>
<dbReference type="HAMAP" id="MF_01347">
    <property type="entry name" value="ATP_synth_beta_bact"/>
    <property type="match status" value="1"/>
</dbReference>
<keyword evidence="8 13" id="KW-1278">Translocase</keyword>
<evidence type="ECO:0000256" key="10">
    <source>
        <dbReference type="ARBA" id="ARBA00023136"/>
    </source>
</evidence>
<dbReference type="SUPFAM" id="SSF52540">
    <property type="entry name" value="P-loop containing nucleoside triphosphate hydrolases"/>
    <property type="match status" value="1"/>
</dbReference>
<keyword evidence="6 13" id="KW-0375">Hydrogen ion transport</keyword>
<reference evidence="16 17" key="1">
    <citation type="submission" date="2019-06" db="EMBL/GenBank/DDBJ databases">
        <authorList>
            <person name="Li M."/>
        </authorList>
    </citation>
    <scope>NUCLEOTIDE SEQUENCE [LARGE SCALE GENOMIC DNA]</scope>
    <source>
        <strain evidence="16 17">BGMRC6574</strain>
    </source>
</reference>
<dbReference type="FunFam" id="3.40.50.300:FF:000026">
    <property type="entry name" value="ATP synthase subunit beta"/>
    <property type="match status" value="1"/>
</dbReference>
<keyword evidence="5 13" id="KW-0547">Nucleotide-binding</keyword>
<evidence type="ECO:0000256" key="4">
    <source>
        <dbReference type="ARBA" id="ARBA00022519"/>
    </source>
</evidence>
<evidence type="ECO:0000256" key="13">
    <source>
        <dbReference type="HAMAP-Rule" id="MF_01347"/>
    </source>
</evidence>
<dbReference type="InterPro" id="IPR050053">
    <property type="entry name" value="ATPase_alpha/beta_chains"/>
</dbReference>
<keyword evidence="17" id="KW-1185">Reference proteome</keyword>
<dbReference type="InterPro" id="IPR005722">
    <property type="entry name" value="ATP_synth_F1_bsu"/>
</dbReference>
<dbReference type="Proteomes" id="UP000320314">
    <property type="component" value="Unassembled WGS sequence"/>
</dbReference>
<dbReference type="PANTHER" id="PTHR15184">
    <property type="entry name" value="ATP SYNTHASE"/>
    <property type="match status" value="1"/>
</dbReference>
<dbReference type="PROSITE" id="PS00152">
    <property type="entry name" value="ATPASE_ALPHA_BETA"/>
    <property type="match status" value="1"/>
</dbReference>
<comment type="function">
    <text evidence="13">Produces ATP from ADP in the presence of a proton gradient across the membrane. The catalytic sites are hosted primarily by the beta subunits.</text>
</comment>
<protein>
    <recommendedName>
        <fullName evidence="13">ATP synthase subunit beta</fullName>
        <ecNumber evidence="13">7.1.2.2</ecNumber>
    </recommendedName>
    <alternativeName>
        <fullName evidence="13">ATP synthase F1 sector subunit beta</fullName>
    </alternativeName>
    <alternativeName>
        <fullName evidence="13">F-ATPase subunit beta</fullName>
    </alternativeName>
</protein>
<keyword evidence="13" id="KW-1003">Cell membrane</keyword>
<sequence length="504" mass="53828">MAKAATETDVTAEKKPAAKKSATTGTNAPSNRKGGTGTISQVIGAVVDVRFDDYLPEILSALETDNHGNRLVLEVAQHLGENTVRTIAMDGTEGLVRGQDVTDTGAPISVPVGDETLGRIMNVIGEPVDEAGELKTESRRAIHQEAPLYVDQATSSEILVTGIKVIDLLAPYARGGKIGLFGGAGVGKTVLIMELINNVARAHGGYSVFAGVGERTREGNDLYHEMIESGVNKEGGGEGSKAALVYGQMNEPPGARARVALTGLTVAEHFRDQGQDVLLFIDNIFRFTQAGTEISALLGRIPSAVGYQPTLATDMGQMQERITSTSKGSITSVQAIYVPADDLTDPAPAATFAHLDATTTLSRSIAEKGIYPAVDPLDSTSRMLDPSIVGDEHYGVAREVQQILQRYKSLQDIIAILGMDELSEEDKLTVARARKIERFLSQPFFVAEIFTNAPGKLVELKDTIQGFKDLCAGEYDDLPESAFYLVGNMEEAVEKAKKMASEAA</sequence>
<dbReference type="InterPro" id="IPR020003">
    <property type="entry name" value="ATPase_a/bsu_AS"/>
</dbReference>
<keyword evidence="10 13" id="KW-0472">Membrane</keyword>
<dbReference type="NCBIfam" id="TIGR01039">
    <property type="entry name" value="atpD"/>
    <property type="match status" value="1"/>
</dbReference>
<comment type="subcellular location">
    <subcellularLocation>
        <location evidence="13">Cell membrane</location>
        <topology evidence="13">Peripheral membrane protein</topology>
    </subcellularLocation>
    <subcellularLocation>
        <location evidence="1">Membrane</location>
    </subcellularLocation>
</comment>
<comment type="caution">
    <text evidence="16">The sequence shown here is derived from an EMBL/GenBank/DDBJ whole genome shotgun (WGS) entry which is preliminary data.</text>
</comment>
<evidence type="ECO:0000256" key="7">
    <source>
        <dbReference type="ARBA" id="ARBA00022840"/>
    </source>
</evidence>
<dbReference type="GO" id="GO:0005886">
    <property type="term" value="C:plasma membrane"/>
    <property type="evidence" value="ECO:0007669"/>
    <property type="project" value="UniProtKB-SubCell"/>
</dbReference>
<dbReference type="InterPro" id="IPR024034">
    <property type="entry name" value="ATPase_F1/V1_b/a_C"/>
</dbReference>
<dbReference type="CDD" id="cd01133">
    <property type="entry name" value="F1-ATPase_beta_CD"/>
    <property type="match status" value="1"/>
</dbReference>
<organism evidence="16 17">
    <name type="scientific">Pararhizobium mangrovi</name>
    <dbReference type="NCBI Taxonomy" id="2590452"/>
    <lineage>
        <taxon>Bacteria</taxon>
        <taxon>Pseudomonadati</taxon>
        <taxon>Pseudomonadota</taxon>
        <taxon>Alphaproteobacteria</taxon>
        <taxon>Hyphomicrobiales</taxon>
        <taxon>Rhizobiaceae</taxon>
        <taxon>Rhizobium/Agrobacterium group</taxon>
        <taxon>Pararhizobium</taxon>
    </lineage>
</organism>
<evidence type="ECO:0000256" key="11">
    <source>
        <dbReference type="ARBA" id="ARBA00023196"/>
    </source>
</evidence>
<dbReference type="SMART" id="SM00382">
    <property type="entry name" value="AAA"/>
    <property type="match status" value="1"/>
</dbReference>
<comment type="catalytic activity">
    <reaction evidence="13">
        <text>ATP + H2O + 4 H(+)(in) = ADP + phosphate + 5 H(+)(out)</text>
        <dbReference type="Rhea" id="RHEA:57720"/>
        <dbReference type="ChEBI" id="CHEBI:15377"/>
        <dbReference type="ChEBI" id="CHEBI:15378"/>
        <dbReference type="ChEBI" id="CHEBI:30616"/>
        <dbReference type="ChEBI" id="CHEBI:43474"/>
        <dbReference type="ChEBI" id="CHEBI:456216"/>
        <dbReference type="EC" id="7.1.2.2"/>
    </reaction>
</comment>
<dbReference type="Gene3D" id="2.40.10.170">
    <property type="match status" value="1"/>
</dbReference>
<dbReference type="Pfam" id="PF02874">
    <property type="entry name" value="ATP-synt_ab_N"/>
    <property type="match status" value="1"/>
</dbReference>
<keyword evidence="7 13" id="KW-0067">ATP-binding</keyword>
<evidence type="ECO:0000256" key="2">
    <source>
        <dbReference type="ARBA" id="ARBA00008936"/>
    </source>
</evidence>
<dbReference type="InterPro" id="IPR003593">
    <property type="entry name" value="AAA+_ATPase"/>
</dbReference>
<feature type="compositionally biased region" description="Polar residues" evidence="14">
    <location>
        <begin position="21"/>
        <end position="30"/>
    </location>
</feature>
<keyword evidence="3 13" id="KW-0813">Transport</keyword>
<dbReference type="FunFam" id="2.40.10.170:FF:000004">
    <property type="entry name" value="ATP synthase subunit beta"/>
    <property type="match status" value="1"/>
</dbReference>
<keyword evidence="11 13" id="KW-0139">CF(1)</keyword>
<evidence type="ECO:0000256" key="5">
    <source>
        <dbReference type="ARBA" id="ARBA00022741"/>
    </source>
</evidence>
<evidence type="ECO:0000259" key="15">
    <source>
        <dbReference type="SMART" id="SM00382"/>
    </source>
</evidence>
<feature type="binding site" evidence="13">
    <location>
        <begin position="182"/>
        <end position="189"/>
    </location>
    <ligand>
        <name>ATP</name>
        <dbReference type="ChEBI" id="CHEBI:30616"/>
    </ligand>
</feature>
<feature type="domain" description="AAA+ ATPase" evidence="15">
    <location>
        <begin position="174"/>
        <end position="444"/>
    </location>
</feature>
<evidence type="ECO:0000313" key="16">
    <source>
        <dbReference type="EMBL" id="TPW26519.1"/>
    </source>
</evidence>
<feature type="region of interest" description="Disordered" evidence="14">
    <location>
        <begin position="1"/>
        <end position="37"/>
    </location>
</feature>
<dbReference type="PIRSF" id="PIRSF039072">
    <property type="entry name" value="ATPase_subunit_beta"/>
    <property type="match status" value="1"/>
</dbReference>
<keyword evidence="12 13" id="KW-0066">ATP synthesis</keyword>
<dbReference type="Gene3D" id="1.10.1140.10">
    <property type="entry name" value="Bovine Mitochondrial F1-atpase, Atp Synthase Beta Chain, Chain D, domain 3"/>
    <property type="match status" value="1"/>
</dbReference>
<dbReference type="FunFam" id="1.10.1140.10:FF:000001">
    <property type="entry name" value="ATP synthase subunit beta"/>
    <property type="match status" value="1"/>
</dbReference>
<evidence type="ECO:0000256" key="14">
    <source>
        <dbReference type="SAM" id="MobiDB-lite"/>
    </source>
</evidence>
<dbReference type="GO" id="GO:0005524">
    <property type="term" value="F:ATP binding"/>
    <property type="evidence" value="ECO:0007669"/>
    <property type="project" value="UniProtKB-UniRule"/>
</dbReference>
<evidence type="ECO:0000313" key="17">
    <source>
        <dbReference type="Proteomes" id="UP000320314"/>
    </source>
</evidence>
<accession>A0A506U1R7</accession>
<dbReference type="EC" id="7.1.2.2" evidence="13"/>
<dbReference type="GO" id="GO:0045259">
    <property type="term" value="C:proton-transporting ATP synthase complex"/>
    <property type="evidence" value="ECO:0007669"/>
    <property type="project" value="UniProtKB-KW"/>
</dbReference>
<comment type="similarity">
    <text evidence="2 13">Belongs to the ATPase alpha/beta chains family.</text>
</comment>
<dbReference type="InterPro" id="IPR004100">
    <property type="entry name" value="ATPase_F1/V1/A1_a/bsu_N"/>
</dbReference>
<dbReference type="OrthoDB" id="9801639at2"/>
<keyword evidence="4" id="KW-0997">Cell inner membrane</keyword>
<dbReference type="Gene3D" id="3.40.50.300">
    <property type="entry name" value="P-loop containing nucleotide triphosphate hydrolases"/>
    <property type="match status" value="1"/>
</dbReference>
<dbReference type="InterPro" id="IPR055190">
    <property type="entry name" value="ATP-synt_VA_C"/>
</dbReference>
<dbReference type="EMBL" id="VHLH01000029">
    <property type="protein sequence ID" value="TPW26519.1"/>
    <property type="molecule type" value="Genomic_DNA"/>
</dbReference>
<dbReference type="AlphaFoldDB" id="A0A506U1R7"/>
<evidence type="ECO:0000256" key="8">
    <source>
        <dbReference type="ARBA" id="ARBA00022967"/>
    </source>
</evidence>
<proteinExistence type="inferred from homology"/>
<dbReference type="SUPFAM" id="SSF47917">
    <property type="entry name" value="C-terminal domain of alpha and beta subunits of F1 ATP synthase"/>
    <property type="match status" value="1"/>
</dbReference>
<dbReference type="CDD" id="cd18110">
    <property type="entry name" value="ATP-synt_F1_beta_C"/>
    <property type="match status" value="1"/>
</dbReference>
<evidence type="ECO:0000256" key="9">
    <source>
        <dbReference type="ARBA" id="ARBA00023065"/>
    </source>
</evidence>
<dbReference type="Pfam" id="PF22919">
    <property type="entry name" value="ATP-synt_VA_C"/>
    <property type="match status" value="1"/>
</dbReference>
<keyword evidence="9 13" id="KW-0406">Ion transport</keyword>
<dbReference type="InterPro" id="IPR027417">
    <property type="entry name" value="P-loop_NTPase"/>
</dbReference>
<gene>
    <name evidence="13 16" type="primary">atpD</name>
    <name evidence="16" type="ORF">FJU11_14415</name>
</gene>
<evidence type="ECO:0000256" key="1">
    <source>
        <dbReference type="ARBA" id="ARBA00004370"/>
    </source>
</evidence>
<dbReference type="SUPFAM" id="SSF50615">
    <property type="entry name" value="N-terminal domain of alpha and beta subunits of F1 ATP synthase"/>
    <property type="match status" value="1"/>
</dbReference>
<dbReference type="InterPro" id="IPR000194">
    <property type="entry name" value="ATPase_F1/V1/A1_a/bsu_nucl-bd"/>
</dbReference>
<evidence type="ECO:0000256" key="6">
    <source>
        <dbReference type="ARBA" id="ARBA00022781"/>
    </source>
</evidence>
<evidence type="ECO:0000256" key="12">
    <source>
        <dbReference type="ARBA" id="ARBA00023310"/>
    </source>
</evidence>
<evidence type="ECO:0000256" key="3">
    <source>
        <dbReference type="ARBA" id="ARBA00022448"/>
    </source>
</evidence>
<dbReference type="GO" id="GO:0046933">
    <property type="term" value="F:proton-transporting ATP synthase activity, rotational mechanism"/>
    <property type="evidence" value="ECO:0007669"/>
    <property type="project" value="UniProtKB-UniRule"/>
</dbReference>